<evidence type="ECO:0000256" key="1">
    <source>
        <dbReference type="ARBA" id="ARBA00004141"/>
    </source>
</evidence>
<evidence type="ECO:0000256" key="5">
    <source>
        <dbReference type="SAM" id="MobiDB-lite"/>
    </source>
</evidence>
<organism evidence="7 8">
    <name type="scientific">Cryptosporangium japonicum</name>
    <dbReference type="NCBI Taxonomy" id="80872"/>
    <lineage>
        <taxon>Bacteria</taxon>
        <taxon>Bacillati</taxon>
        <taxon>Actinomycetota</taxon>
        <taxon>Actinomycetes</taxon>
        <taxon>Cryptosporangiales</taxon>
        <taxon>Cryptosporangiaceae</taxon>
        <taxon>Cryptosporangium</taxon>
    </lineage>
</organism>
<reference evidence="7 8" key="1">
    <citation type="journal article" date="2019" name="Int. J. Syst. Evol. Microbiol.">
        <title>The Global Catalogue of Microorganisms (GCM) 10K type strain sequencing project: providing services to taxonomists for standard genome sequencing and annotation.</title>
        <authorList>
            <consortium name="The Broad Institute Genomics Platform"/>
            <consortium name="The Broad Institute Genome Sequencing Center for Infectious Disease"/>
            <person name="Wu L."/>
            <person name="Ma J."/>
        </authorList>
    </citation>
    <scope>NUCLEOTIDE SEQUENCE [LARGE SCALE GENOMIC DNA]</scope>
    <source>
        <strain evidence="7 8">JCM 10425</strain>
    </source>
</reference>
<evidence type="ECO:0008006" key="9">
    <source>
        <dbReference type="Google" id="ProtNLM"/>
    </source>
</evidence>
<keyword evidence="8" id="KW-1185">Reference proteome</keyword>
<feature type="region of interest" description="Disordered" evidence="5">
    <location>
        <begin position="200"/>
        <end position="232"/>
    </location>
</feature>
<sequence>MLFVLMGKAGSLLVTGNRRRPLPWLAVAGVVALLGGLVLQAAWGGAEAALAHDPARSGWWRPFTSVLLQNGGLLGDVFNVVTAAIVLALAQWHWGVGRALVLLLGAVLVPSGLDALLGDGELGGQSRNYVGSSGVVFFLAATLAGALLLAGPGVRPRVLAPAVPVAGLALWFAQANGHGLVSAEGFVVGVLAALVPRRGQWGRRPSSRSASMRGARSSGSVAARQSAAVNWR</sequence>
<evidence type="ECO:0000313" key="7">
    <source>
        <dbReference type="EMBL" id="GAA0240035.1"/>
    </source>
</evidence>
<protein>
    <recommendedName>
        <fullName evidence="9">Rhomboid family intramembrane serine protease</fullName>
    </recommendedName>
</protein>
<dbReference type="InterPro" id="IPR035952">
    <property type="entry name" value="Rhomboid-like_sf"/>
</dbReference>
<dbReference type="EMBL" id="BAAAGX010000010">
    <property type="protein sequence ID" value="GAA0240035.1"/>
    <property type="molecule type" value="Genomic_DNA"/>
</dbReference>
<comment type="caution">
    <text evidence="7">The sequence shown here is derived from an EMBL/GenBank/DDBJ whole genome shotgun (WGS) entry which is preliminary data.</text>
</comment>
<evidence type="ECO:0000313" key="8">
    <source>
        <dbReference type="Proteomes" id="UP001500967"/>
    </source>
</evidence>
<keyword evidence="2 6" id="KW-0812">Transmembrane</keyword>
<dbReference type="RefSeq" id="WP_344649100.1">
    <property type="nucleotide sequence ID" value="NZ_BAAAGX010000010.1"/>
</dbReference>
<evidence type="ECO:0000256" key="3">
    <source>
        <dbReference type="ARBA" id="ARBA00022989"/>
    </source>
</evidence>
<feature type="compositionally biased region" description="Low complexity" evidence="5">
    <location>
        <begin position="202"/>
        <end position="232"/>
    </location>
</feature>
<evidence type="ECO:0000256" key="2">
    <source>
        <dbReference type="ARBA" id="ARBA00022692"/>
    </source>
</evidence>
<feature type="transmembrane region" description="Helical" evidence="6">
    <location>
        <begin position="72"/>
        <end position="92"/>
    </location>
</feature>
<comment type="subcellular location">
    <subcellularLocation>
        <location evidence="1">Membrane</location>
        <topology evidence="1">Multi-pass membrane protein</topology>
    </subcellularLocation>
</comment>
<evidence type="ECO:0000256" key="4">
    <source>
        <dbReference type="ARBA" id="ARBA00023136"/>
    </source>
</evidence>
<gene>
    <name evidence="7" type="ORF">GCM10009539_26670</name>
</gene>
<evidence type="ECO:0000256" key="6">
    <source>
        <dbReference type="SAM" id="Phobius"/>
    </source>
</evidence>
<accession>A0ABN0U651</accession>
<dbReference type="Proteomes" id="UP001500967">
    <property type="component" value="Unassembled WGS sequence"/>
</dbReference>
<feature type="transmembrane region" description="Helical" evidence="6">
    <location>
        <begin position="99"/>
        <end position="117"/>
    </location>
</feature>
<name>A0ABN0U651_9ACTN</name>
<dbReference type="SUPFAM" id="SSF144091">
    <property type="entry name" value="Rhomboid-like"/>
    <property type="match status" value="1"/>
</dbReference>
<keyword evidence="4 6" id="KW-0472">Membrane</keyword>
<proteinExistence type="predicted"/>
<feature type="transmembrane region" description="Helical" evidence="6">
    <location>
        <begin position="129"/>
        <end position="150"/>
    </location>
</feature>
<keyword evidence="3 6" id="KW-1133">Transmembrane helix</keyword>